<feature type="transmembrane region" description="Helical" evidence="7">
    <location>
        <begin position="174"/>
        <end position="204"/>
    </location>
</feature>
<evidence type="ECO:0000256" key="4">
    <source>
        <dbReference type="ARBA" id="ARBA00022989"/>
    </source>
</evidence>
<protein>
    <submittedName>
        <fullName evidence="8">Zinc/manganese transport system permease protein</fullName>
    </submittedName>
</protein>
<gene>
    <name evidence="8" type="ORF">SAMN02745129_3378</name>
</gene>
<dbReference type="GO" id="GO:0043190">
    <property type="term" value="C:ATP-binding cassette (ABC) transporter complex"/>
    <property type="evidence" value="ECO:0007669"/>
    <property type="project" value="InterPro"/>
</dbReference>
<feature type="transmembrane region" description="Helical" evidence="7">
    <location>
        <begin position="240"/>
        <end position="259"/>
    </location>
</feature>
<evidence type="ECO:0000256" key="5">
    <source>
        <dbReference type="ARBA" id="ARBA00023136"/>
    </source>
</evidence>
<dbReference type="PANTHER" id="PTHR30477:SF19">
    <property type="entry name" value="METAL ABC TRANSPORTER PERMEASE"/>
    <property type="match status" value="1"/>
</dbReference>
<feature type="transmembrane region" description="Helical" evidence="7">
    <location>
        <begin position="37"/>
        <end position="58"/>
    </location>
</feature>
<accession>A0A1M5XC08</accession>
<organism evidence="8 9">
    <name type="scientific">Ferrimonas marina</name>
    <dbReference type="NCBI Taxonomy" id="299255"/>
    <lineage>
        <taxon>Bacteria</taxon>
        <taxon>Pseudomonadati</taxon>
        <taxon>Pseudomonadota</taxon>
        <taxon>Gammaproteobacteria</taxon>
        <taxon>Alteromonadales</taxon>
        <taxon>Ferrimonadaceae</taxon>
        <taxon>Ferrimonas</taxon>
    </lineage>
</organism>
<comment type="similarity">
    <text evidence="2 6">Belongs to the ABC-3 integral membrane protein family.</text>
</comment>
<keyword evidence="6" id="KW-0813">Transport</keyword>
<dbReference type="GO" id="GO:0010043">
    <property type="term" value="P:response to zinc ion"/>
    <property type="evidence" value="ECO:0007669"/>
    <property type="project" value="TreeGrafter"/>
</dbReference>
<keyword evidence="3 6" id="KW-0812">Transmembrane</keyword>
<dbReference type="SUPFAM" id="SSF81345">
    <property type="entry name" value="ABC transporter involved in vitamin B12 uptake, BtuC"/>
    <property type="match status" value="1"/>
</dbReference>
<dbReference type="Pfam" id="PF00950">
    <property type="entry name" value="ABC-3"/>
    <property type="match status" value="2"/>
</dbReference>
<feature type="transmembrane region" description="Helical" evidence="7">
    <location>
        <begin position="146"/>
        <end position="168"/>
    </location>
</feature>
<keyword evidence="5 7" id="KW-0472">Membrane</keyword>
<evidence type="ECO:0000256" key="1">
    <source>
        <dbReference type="ARBA" id="ARBA00004141"/>
    </source>
</evidence>
<evidence type="ECO:0000256" key="7">
    <source>
        <dbReference type="SAM" id="Phobius"/>
    </source>
</evidence>
<dbReference type="PANTHER" id="PTHR30477">
    <property type="entry name" value="ABC-TRANSPORTER METAL-BINDING PROTEIN"/>
    <property type="match status" value="1"/>
</dbReference>
<evidence type="ECO:0000256" key="6">
    <source>
        <dbReference type="RuleBase" id="RU003943"/>
    </source>
</evidence>
<sequence>MDMTLLSILAPAMVAGILVLSTHVVLGRQVLKRGIIFIDLAIAQFAALGAVLAHTLHAHHDHGSHADHAGHGAMIGLEFLLPALFALVAAALIAALERYFKPELEALIGSLYVVSAVAAMLLLSGDPHGGELLHQILSGQILWTGWGDLILPALLSLLVLALILFWPQSLHGPLFYLMFALVIPFSVQLVGVYLVFSSLILPALAVNQLQGRRAQIWGLITGITGYGIGLWLSAGFDLPSGATVVVTLAAVAILVRVVVRPK</sequence>
<feature type="transmembrane region" description="Helical" evidence="7">
    <location>
        <begin position="216"/>
        <end position="234"/>
    </location>
</feature>
<dbReference type="GO" id="GO:0055085">
    <property type="term" value="P:transmembrane transport"/>
    <property type="evidence" value="ECO:0007669"/>
    <property type="project" value="InterPro"/>
</dbReference>
<evidence type="ECO:0000313" key="9">
    <source>
        <dbReference type="Proteomes" id="UP000184268"/>
    </source>
</evidence>
<keyword evidence="9" id="KW-1185">Reference proteome</keyword>
<evidence type="ECO:0000313" key="8">
    <source>
        <dbReference type="EMBL" id="SHH96733.1"/>
    </source>
</evidence>
<dbReference type="AlphaFoldDB" id="A0A1M5XC08"/>
<keyword evidence="4 7" id="KW-1133">Transmembrane helix</keyword>
<evidence type="ECO:0000256" key="2">
    <source>
        <dbReference type="ARBA" id="ARBA00008034"/>
    </source>
</evidence>
<dbReference type="InterPro" id="IPR037294">
    <property type="entry name" value="ABC_BtuC-like"/>
</dbReference>
<dbReference type="InterPro" id="IPR001626">
    <property type="entry name" value="ABC_TroCD"/>
</dbReference>
<name>A0A1M5XC08_9GAMM</name>
<comment type="subcellular location">
    <subcellularLocation>
        <location evidence="6">Cell membrane</location>
        <topology evidence="6">Multi-pass membrane protein</topology>
    </subcellularLocation>
    <subcellularLocation>
        <location evidence="1">Membrane</location>
        <topology evidence="1">Multi-pass membrane protein</topology>
    </subcellularLocation>
</comment>
<dbReference type="EMBL" id="FQXG01000005">
    <property type="protein sequence ID" value="SHH96733.1"/>
    <property type="molecule type" value="Genomic_DNA"/>
</dbReference>
<dbReference type="STRING" id="299255.SAMN02745129_3378"/>
<feature type="transmembrane region" description="Helical" evidence="7">
    <location>
        <begin position="79"/>
        <end position="100"/>
    </location>
</feature>
<reference evidence="9" key="1">
    <citation type="submission" date="2016-11" db="EMBL/GenBank/DDBJ databases">
        <authorList>
            <person name="Varghese N."/>
            <person name="Submissions S."/>
        </authorList>
    </citation>
    <scope>NUCLEOTIDE SEQUENCE [LARGE SCALE GENOMIC DNA]</scope>
    <source>
        <strain evidence="9">DSM 16917</strain>
    </source>
</reference>
<dbReference type="Proteomes" id="UP000184268">
    <property type="component" value="Unassembled WGS sequence"/>
</dbReference>
<feature type="transmembrane region" description="Helical" evidence="7">
    <location>
        <begin position="106"/>
        <end position="125"/>
    </location>
</feature>
<evidence type="ECO:0000256" key="3">
    <source>
        <dbReference type="ARBA" id="ARBA00022692"/>
    </source>
</evidence>
<proteinExistence type="inferred from homology"/>